<dbReference type="GO" id="GO:0006355">
    <property type="term" value="P:regulation of DNA-templated transcription"/>
    <property type="evidence" value="ECO:0007669"/>
    <property type="project" value="InterPro"/>
</dbReference>
<protein>
    <recommendedName>
        <fullName evidence="1">PAS fold-2 domain-containing protein</fullName>
    </recommendedName>
</protein>
<dbReference type="Gene3D" id="3.30.450.20">
    <property type="entry name" value="PAS domain"/>
    <property type="match status" value="1"/>
</dbReference>
<dbReference type="Proteomes" id="UP000050509">
    <property type="component" value="Unassembled WGS sequence"/>
</dbReference>
<sequence length="101" mass="11179">MSIPNLDEPVDLTNCDREPIHIPGRIQPHGVLLALDELDLRIIQISANIQAHTGLEPASLLEQPLEALVPAQYAAYLRNTIALENMDDNPLYIWTAELNGS</sequence>
<comment type="caution">
    <text evidence="2">The sequence shown here is derived from an EMBL/GenBank/DDBJ whole genome shotgun (WGS) entry which is preliminary data.</text>
</comment>
<evidence type="ECO:0000313" key="3">
    <source>
        <dbReference type="Proteomes" id="UP000050509"/>
    </source>
</evidence>
<evidence type="ECO:0000313" key="2">
    <source>
        <dbReference type="EMBL" id="KPV53422.1"/>
    </source>
</evidence>
<organism evidence="2 3">
    <name type="scientific">Kouleothrix aurantiaca</name>
    <dbReference type="NCBI Taxonomy" id="186479"/>
    <lineage>
        <taxon>Bacteria</taxon>
        <taxon>Bacillati</taxon>
        <taxon>Chloroflexota</taxon>
        <taxon>Chloroflexia</taxon>
        <taxon>Chloroflexales</taxon>
        <taxon>Roseiflexineae</taxon>
        <taxon>Roseiflexaceae</taxon>
        <taxon>Kouleothrix</taxon>
    </lineage>
</organism>
<dbReference type="SUPFAM" id="SSF55785">
    <property type="entry name" value="PYP-like sensor domain (PAS domain)"/>
    <property type="match status" value="1"/>
</dbReference>
<dbReference type="AlphaFoldDB" id="A0A0P9DCB4"/>
<feature type="non-terminal residue" evidence="2">
    <location>
        <position position="101"/>
    </location>
</feature>
<name>A0A0P9DCB4_9CHLR</name>
<dbReference type="EMBL" id="LJCR01000262">
    <property type="protein sequence ID" value="KPV53422.1"/>
    <property type="molecule type" value="Genomic_DNA"/>
</dbReference>
<dbReference type="InterPro" id="IPR013654">
    <property type="entry name" value="PAS_2"/>
</dbReference>
<dbReference type="InterPro" id="IPR035965">
    <property type="entry name" value="PAS-like_dom_sf"/>
</dbReference>
<gene>
    <name evidence="2" type="ORF">SE17_09770</name>
</gene>
<dbReference type="Pfam" id="PF08446">
    <property type="entry name" value="PAS_2"/>
    <property type="match status" value="1"/>
</dbReference>
<accession>A0A0P9DCB4</accession>
<evidence type="ECO:0000259" key="1">
    <source>
        <dbReference type="Pfam" id="PF08446"/>
    </source>
</evidence>
<reference evidence="2 3" key="1">
    <citation type="submission" date="2015-09" db="EMBL/GenBank/DDBJ databases">
        <title>Draft genome sequence of Kouleothrix aurantiaca JCM 19913.</title>
        <authorList>
            <person name="Hemp J."/>
        </authorList>
    </citation>
    <scope>NUCLEOTIDE SEQUENCE [LARGE SCALE GENOMIC DNA]</scope>
    <source>
        <strain evidence="2 3">COM-B</strain>
    </source>
</reference>
<proteinExistence type="predicted"/>
<keyword evidence="3" id="KW-1185">Reference proteome</keyword>
<feature type="domain" description="PAS fold-2" evidence="1">
    <location>
        <begin position="15"/>
        <end position="95"/>
    </location>
</feature>